<evidence type="ECO:0000256" key="1">
    <source>
        <dbReference type="SAM" id="MobiDB-lite"/>
    </source>
</evidence>
<dbReference type="AlphaFoldDB" id="A0A8X6YD96"/>
<reference evidence="2" key="1">
    <citation type="submission" date="2020-08" db="EMBL/GenBank/DDBJ databases">
        <title>Multicomponent nature underlies the extraordinary mechanical properties of spider dragline silk.</title>
        <authorList>
            <person name="Kono N."/>
            <person name="Nakamura H."/>
            <person name="Mori M."/>
            <person name="Yoshida Y."/>
            <person name="Ohtoshi R."/>
            <person name="Malay A.D."/>
            <person name="Moran D.A.P."/>
            <person name="Tomita M."/>
            <person name="Numata K."/>
            <person name="Arakawa K."/>
        </authorList>
    </citation>
    <scope>NUCLEOTIDE SEQUENCE</scope>
</reference>
<name>A0A8X6YD96_9ARAC</name>
<evidence type="ECO:0000313" key="3">
    <source>
        <dbReference type="Proteomes" id="UP000886998"/>
    </source>
</evidence>
<gene>
    <name evidence="2" type="ORF">TNIN_27641</name>
</gene>
<keyword evidence="3" id="KW-1185">Reference proteome</keyword>
<accession>A0A8X6YD96</accession>
<evidence type="ECO:0000313" key="2">
    <source>
        <dbReference type="EMBL" id="GFY70735.1"/>
    </source>
</evidence>
<dbReference type="Proteomes" id="UP000886998">
    <property type="component" value="Unassembled WGS sequence"/>
</dbReference>
<sequence>MQPLYAANSRNFHSTGGAEGLKPLSLRANRENLLEDAFCIATFFHAFPSETTLEEKKLFLKRPEKNPRSRPGVCSPVHRQPLARLF</sequence>
<organism evidence="2 3">
    <name type="scientific">Trichonephila inaurata madagascariensis</name>
    <dbReference type="NCBI Taxonomy" id="2747483"/>
    <lineage>
        <taxon>Eukaryota</taxon>
        <taxon>Metazoa</taxon>
        <taxon>Ecdysozoa</taxon>
        <taxon>Arthropoda</taxon>
        <taxon>Chelicerata</taxon>
        <taxon>Arachnida</taxon>
        <taxon>Araneae</taxon>
        <taxon>Araneomorphae</taxon>
        <taxon>Entelegynae</taxon>
        <taxon>Araneoidea</taxon>
        <taxon>Nephilidae</taxon>
        <taxon>Trichonephila</taxon>
        <taxon>Trichonephila inaurata</taxon>
    </lineage>
</organism>
<feature type="region of interest" description="Disordered" evidence="1">
    <location>
        <begin position="1"/>
        <end position="21"/>
    </location>
</feature>
<protein>
    <submittedName>
        <fullName evidence="2">Uncharacterized protein</fullName>
    </submittedName>
</protein>
<comment type="caution">
    <text evidence="2">The sequence shown here is derived from an EMBL/GenBank/DDBJ whole genome shotgun (WGS) entry which is preliminary data.</text>
</comment>
<dbReference type="EMBL" id="BMAV01018396">
    <property type="protein sequence ID" value="GFY70735.1"/>
    <property type="molecule type" value="Genomic_DNA"/>
</dbReference>
<proteinExistence type="predicted"/>